<evidence type="ECO:0000313" key="2">
    <source>
        <dbReference type="Proteomes" id="UP000320209"/>
    </source>
</evidence>
<evidence type="ECO:0000313" key="1">
    <source>
        <dbReference type="EMBL" id="TQL68857.1"/>
    </source>
</evidence>
<organism evidence="1 2">
    <name type="scientific">Nocardioides albertanoniae</name>
    <dbReference type="NCBI Taxonomy" id="1175486"/>
    <lineage>
        <taxon>Bacteria</taxon>
        <taxon>Bacillati</taxon>
        <taxon>Actinomycetota</taxon>
        <taxon>Actinomycetes</taxon>
        <taxon>Propionibacteriales</taxon>
        <taxon>Nocardioidaceae</taxon>
        <taxon>Nocardioides</taxon>
    </lineage>
</organism>
<dbReference type="AlphaFoldDB" id="A0A543A8E9"/>
<name>A0A543A8E9_9ACTN</name>
<dbReference type="Proteomes" id="UP000320209">
    <property type="component" value="Unassembled WGS sequence"/>
</dbReference>
<dbReference type="OrthoDB" id="3380505at2"/>
<reference evidence="1 2" key="1">
    <citation type="submission" date="2019-06" db="EMBL/GenBank/DDBJ databases">
        <title>Sequencing the genomes of 1000 actinobacteria strains.</title>
        <authorList>
            <person name="Klenk H.-P."/>
        </authorList>
    </citation>
    <scope>NUCLEOTIDE SEQUENCE [LARGE SCALE GENOMIC DNA]</scope>
    <source>
        <strain evidence="1 2">DSM 25218</strain>
    </source>
</reference>
<gene>
    <name evidence="1" type="ORF">FB381_2756</name>
</gene>
<protein>
    <submittedName>
        <fullName evidence="1">Uncharacterized protein</fullName>
    </submittedName>
</protein>
<dbReference type="RefSeq" id="WP_141780790.1">
    <property type="nucleotide sequence ID" value="NZ_VFOV01000001.1"/>
</dbReference>
<accession>A0A543A8E9</accession>
<dbReference type="EMBL" id="VFOV01000001">
    <property type="protein sequence ID" value="TQL68857.1"/>
    <property type="molecule type" value="Genomic_DNA"/>
</dbReference>
<proteinExistence type="predicted"/>
<comment type="caution">
    <text evidence="1">The sequence shown here is derived from an EMBL/GenBank/DDBJ whole genome shotgun (WGS) entry which is preliminary data.</text>
</comment>
<sequence length="112" mass="12539">MSRTDKTQPFRVRLWDGTLTRVPVHDHSDGACDLPATYLDDLAQYATDGGRFSRGSCYWAMRFTGTTTMACCCGMCHDAAGLRAERRADRHRTRRELADLVKEANAGSHDLD</sequence>
<keyword evidence="2" id="KW-1185">Reference proteome</keyword>